<sequence length="144" mass="16297">MRRSCISTAERSALDSVLRDTAHVRLVEVRAARRRDVVVDLTPPGERDRLREAMAVRSWPGMECSCMGDVRFELLDARRERLAVVLLHHGITLAWGDWDSHGVLADGGALLRWLHEHGMPVPGLRTRKTDARNWREVADSLLNA</sequence>
<name>A0ABQ2UFM1_9PSEU</name>
<reference evidence="2" key="1">
    <citation type="journal article" date="2019" name="Int. J. Syst. Evol. Microbiol.">
        <title>The Global Catalogue of Microorganisms (GCM) 10K type strain sequencing project: providing services to taxonomists for standard genome sequencing and annotation.</title>
        <authorList>
            <consortium name="The Broad Institute Genomics Platform"/>
            <consortium name="The Broad Institute Genome Sequencing Center for Infectious Disease"/>
            <person name="Wu L."/>
            <person name="Ma J."/>
        </authorList>
    </citation>
    <scope>NUCLEOTIDE SEQUENCE [LARGE SCALE GENOMIC DNA]</scope>
    <source>
        <strain evidence="2">JCM 3296</strain>
    </source>
</reference>
<dbReference type="RefSeq" id="WP_189253646.1">
    <property type="nucleotide sequence ID" value="NZ_BMRE01000006.1"/>
</dbReference>
<evidence type="ECO:0000313" key="2">
    <source>
        <dbReference type="Proteomes" id="UP000649573"/>
    </source>
</evidence>
<protein>
    <submittedName>
        <fullName evidence="1">Uncharacterized protein</fullName>
    </submittedName>
</protein>
<organism evidence="1 2">
    <name type="scientific">Lentzea flava</name>
    <dbReference type="NCBI Taxonomy" id="103732"/>
    <lineage>
        <taxon>Bacteria</taxon>
        <taxon>Bacillati</taxon>
        <taxon>Actinomycetota</taxon>
        <taxon>Actinomycetes</taxon>
        <taxon>Pseudonocardiales</taxon>
        <taxon>Pseudonocardiaceae</taxon>
        <taxon>Lentzea</taxon>
    </lineage>
</organism>
<dbReference type="Proteomes" id="UP000649573">
    <property type="component" value="Unassembled WGS sequence"/>
</dbReference>
<keyword evidence="2" id="KW-1185">Reference proteome</keyword>
<evidence type="ECO:0000313" key="1">
    <source>
        <dbReference type="EMBL" id="GGU30475.1"/>
    </source>
</evidence>
<accession>A0ABQ2UFM1</accession>
<proteinExistence type="predicted"/>
<dbReference type="EMBL" id="BMRE01000006">
    <property type="protein sequence ID" value="GGU30475.1"/>
    <property type="molecule type" value="Genomic_DNA"/>
</dbReference>
<comment type="caution">
    <text evidence="1">The sequence shown here is derived from an EMBL/GenBank/DDBJ whole genome shotgun (WGS) entry which is preliminary data.</text>
</comment>
<gene>
    <name evidence="1" type="ORF">GCM10010178_23480</name>
</gene>